<dbReference type="EMBL" id="MNCJ02000324">
    <property type="protein sequence ID" value="KAF5790816.1"/>
    <property type="molecule type" value="Genomic_DNA"/>
</dbReference>
<reference evidence="2" key="1">
    <citation type="journal article" date="2017" name="Nature">
        <title>The sunflower genome provides insights into oil metabolism, flowering and Asterid evolution.</title>
        <authorList>
            <person name="Badouin H."/>
            <person name="Gouzy J."/>
            <person name="Grassa C.J."/>
            <person name="Murat F."/>
            <person name="Staton S.E."/>
            <person name="Cottret L."/>
            <person name="Lelandais-Briere C."/>
            <person name="Owens G.L."/>
            <person name="Carrere S."/>
            <person name="Mayjonade B."/>
            <person name="Legrand L."/>
            <person name="Gill N."/>
            <person name="Kane N.C."/>
            <person name="Bowers J.E."/>
            <person name="Hubner S."/>
            <person name="Bellec A."/>
            <person name="Berard A."/>
            <person name="Berges H."/>
            <person name="Blanchet N."/>
            <person name="Boniface M.C."/>
            <person name="Brunel D."/>
            <person name="Catrice O."/>
            <person name="Chaidir N."/>
            <person name="Claudel C."/>
            <person name="Donnadieu C."/>
            <person name="Faraut T."/>
            <person name="Fievet G."/>
            <person name="Helmstetter N."/>
            <person name="King M."/>
            <person name="Knapp S.J."/>
            <person name="Lai Z."/>
            <person name="Le Paslier M.C."/>
            <person name="Lippi Y."/>
            <person name="Lorenzon L."/>
            <person name="Mandel J.R."/>
            <person name="Marage G."/>
            <person name="Marchand G."/>
            <person name="Marquand E."/>
            <person name="Bret-Mestries E."/>
            <person name="Morien E."/>
            <person name="Nambeesan S."/>
            <person name="Nguyen T."/>
            <person name="Pegot-Espagnet P."/>
            <person name="Pouilly N."/>
            <person name="Raftis F."/>
            <person name="Sallet E."/>
            <person name="Schiex T."/>
            <person name="Thomas J."/>
            <person name="Vandecasteele C."/>
            <person name="Vares D."/>
            <person name="Vear F."/>
            <person name="Vautrin S."/>
            <person name="Crespi M."/>
            <person name="Mangin B."/>
            <person name="Burke J.M."/>
            <person name="Salse J."/>
            <person name="Munos S."/>
            <person name="Vincourt P."/>
            <person name="Rieseberg L.H."/>
            <person name="Langlade N.B."/>
        </authorList>
    </citation>
    <scope>NUCLEOTIDE SEQUENCE</scope>
    <source>
        <tissue evidence="2">Leaves</tissue>
    </source>
</reference>
<proteinExistence type="predicted"/>
<keyword evidence="3" id="KW-1185">Reference proteome</keyword>
<name>A0A9K3I6N6_HELAN</name>
<protein>
    <submittedName>
        <fullName evidence="2">Uncharacterized protein</fullName>
    </submittedName>
</protein>
<sequence>MKMMSDVMVKTVMMPINGYSRYFSGESGSDPLRPDWLKCSVNSVRLGQPQATSTSVRDSVKPESPRVNSVGLKPGSEGSVWFQNFNSSDSLVRIGQLVSVRVFGSTAGQLSQDGQTWSTVVSQDPECFSCTLASSLSWNDITKSR</sequence>
<dbReference type="Gramene" id="mRNA:HanXRQr2_Chr09g0387551">
    <property type="protein sequence ID" value="mRNA:HanXRQr2_Chr09g0387551"/>
    <property type="gene ID" value="HanXRQr2_Chr09g0387551"/>
</dbReference>
<evidence type="ECO:0000256" key="1">
    <source>
        <dbReference type="SAM" id="MobiDB-lite"/>
    </source>
</evidence>
<feature type="region of interest" description="Disordered" evidence="1">
    <location>
        <begin position="48"/>
        <end position="71"/>
    </location>
</feature>
<reference evidence="2" key="2">
    <citation type="submission" date="2020-06" db="EMBL/GenBank/DDBJ databases">
        <title>Helianthus annuus Genome sequencing and assembly Release 2.</title>
        <authorList>
            <person name="Gouzy J."/>
            <person name="Langlade N."/>
            <person name="Munos S."/>
        </authorList>
    </citation>
    <scope>NUCLEOTIDE SEQUENCE</scope>
    <source>
        <tissue evidence="2">Leaves</tissue>
    </source>
</reference>
<evidence type="ECO:0000313" key="2">
    <source>
        <dbReference type="EMBL" id="KAF5790816.1"/>
    </source>
</evidence>
<gene>
    <name evidence="2" type="ORF">HanXRQr2_Chr09g0387551</name>
</gene>
<dbReference type="Proteomes" id="UP000215914">
    <property type="component" value="Unassembled WGS sequence"/>
</dbReference>
<organism evidence="2 3">
    <name type="scientific">Helianthus annuus</name>
    <name type="common">Common sunflower</name>
    <dbReference type="NCBI Taxonomy" id="4232"/>
    <lineage>
        <taxon>Eukaryota</taxon>
        <taxon>Viridiplantae</taxon>
        <taxon>Streptophyta</taxon>
        <taxon>Embryophyta</taxon>
        <taxon>Tracheophyta</taxon>
        <taxon>Spermatophyta</taxon>
        <taxon>Magnoliopsida</taxon>
        <taxon>eudicotyledons</taxon>
        <taxon>Gunneridae</taxon>
        <taxon>Pentapetalae</taxon>
        <taxon>asterids</taxon>
        <taxon>campanulids</taxon>
        <taxon>Asterales</taxon>
        <taxon>Asteraceae</taxon>
        <taxon>Asteroideae</taxon>
        <taxon>Heliantheae alliance</taxon>
        <taxon>Heliantheae</taxon>
        <taxon>Helianthus</taxon>
    </lineage>
</organism>
<comment type="caution">
    <text evidence="2">The sequence shown here is derived from an EMBL/GenBank/DDBJ whole genome shotgun (WGS) entry which is preliminary data.</text>
</comment>
<feature type="compositionally biased region" description="Polar residues" evidence="1">
    <location>
        <begin position="48"/>
        <end position="57"/>
    </location>
</feature>
<evidence type="ECO:0000313" key="3">
    <source>
        <dbReference type="Proteomes" id="UP000215914"/>
    </source>
</evidence>
<dbReference type="AlphaFoldDB" id="A0A9K3I6N6"/>
<accession>A0A9K3I6N6</accession>